<dbReference type="HOGENOM" id="CLU_2585362_0_0_10"/>
<organism evidence="1 2">
    <name type="scientific">Leadbetterella byssophila (strain DSM 17132 / JCM 16389 / KACC 11308 / NBRC 106382 / 4M15)</name>
    <dbReference type="NCBI Taxonomy" id="649349"/>
    <lineage>
        <taxon>Bacteria</taxon>
        <taxon>Pseudomonadati</taxon>
        <taxon>Bacteroidota</taxon>
        <taxon>Cytophagia</taxon>
        <taxon>Cytophagales</taxon>
        <taxon>Leadbetterellaceae</taxon>
        <taxon>Leadbetterella</taxon>
    </lineage>
</organism>
<name>E4RX33_LEAB4</name>
<dbReference type="STRING" id="649349.Lbys_2398"/>
<accession>E4RX33</accession>
<dbReference type="EMBL" id="CP002305">
    <property type="protein sequence ID" value="ADQ18072.1"/>
    <property type="molecule type" value="Genomic_DNA"/>
</dbReference>
<gene>
    <name evidence="1" type="ordered locus">Lbys_2398</name>
</gene>
<reference key="1">
    <citation type="submission" date="2010-11" db="EMBL/GenBank/DDBJ databases">
        <title>The complete genome of Leadbetterella byssophila DSM 17132.</title>
        <authorList>
            <consortium name="US DOE Joint Genome Institute (JGI-PGF)"/>
            <person name="Lucas S."/>
            <person name="Copeland A."/>
            <person name="Lapidus A."/>
            <person name="Glavina del Rio T."/>
            <person name="Dalin E."/>
            <person name="Tice H."/>
            <person name="Bruce D."/>
            <person name="Goodwin L."/>
            <person name="Pitluck S."/>
            <person name="Kyrpides N."/>
            <person name="Mavromatis K."/>
            <person name="Ivanova N."/>
            <person name="Teshima H."/>
            <person name="Brettin T."/>
            <person name="Detter J.C."/>
            <person name="Han C."/>
            <person name="Tapia R."/>
            <person name="Land M."/>
            <person name="Hauser L."/>
            <person name="Markowitz V."/>
            <person name="Cheng J.-F."/>
            <person name="Hugenholtz P."/>
            <person name="Woyke T."/>
            <person name="Wu D."/>
            <person name="Tindall B."/>
            <person name="Pomrenke H.G."/>
            <person name="Brambilla E."/>
            <person name="Klenk H.-P."/>
            <person name="Eisen J.A."/>
        </authorList>
    </citation>
    <scope>NUCLEOTIDE SEQUENCE [LARGE SCALE GENOMIC DNA]</scope>
    <source>
        <strain>DSM 17132</strain>
    </source>
</reference>
<proteinExistence type="predicted"/>
<protein>
    <submittedName>
        <fullName evidence="1">Uncharacterized protein</fullName>
    </submittedName>
</protein>
<sequence length="80" mass="9156">MGELTTALLMLCTFTTYANKFWGSEETYLFTAQGASNIENNSYGSNGKCVAYYRVVKYVFWIEVDSYNIEKEVDCYVITS</sequence>
<dbReference type="Proteomes" id="UP000007435">
    <property type="component" value="Chromosome"/>
</dbReference>
<evidence type="ECO:0000313" key="2">
    <source>
        <dbReference type="Proteomes" id="UP000007435"/>
    </source>
</evidence>
<dbReference type="KEGG" id="lby:Lbys_2398"/>
<dbReference type="AlphaFoldDB" id="E4RX33"/>
<reference evidence="1 2" key="2">
    <citation type="journal article" date="2011" name="Stand. Genomic Sci.">
        <title>Complete genome sequence of Leadbetterella byssophila type strain (4M15).</title>
        <authorList>
            <person name="Abt B."/>
            <person name="Teshima H."/>
            <person name="Lucas S."/>
            <person name="Lapidus A."/>
            <person name="Del Rio T.G."/>
            <person name="Nolan M."/>
            <person name="Tice H."/>
            <person name="Cheng J.F."/>
            <person name="Pitluck S."/>
            <person name="Liolios K."/>
            <person name="Pagani I."/>
            <person name="Ivanova N."/>
            <person name="Mavromatis K."/>
            <person name="Pati A."/>
            <person name="Tapia R."/>
            <person name="Han C."/>
            <person name="Goodwin L."/>
            <person name="Chen A."/>
            <person name="Palaniappan K."/>
            <person name="Land M."/>
            <person name="Hauser L."/>
            <person name="Chang Y.J."/>
            <person name="Jeffries C.D."/>
            <person name="Rohde M."/>
            <person name="Goker M."/>
            <person name="Tindall B.J."/>
            <person name="Detter J.C."/>
            <person name="Woyke T."/>
            <person name="Bristow J."/>
            <person name="Eisen J.A."/>
            <person name="Markowitz V."/>
            <person name="Hugenholtz P."/>
            <person name="Klenk H.P."/>
            <person name="Kyrpides N.C."/>
        </authorList>
    </citation>
    <scope>NUCLEOTIDE SEQUENCE [LARGE SCALE GENOMIC DNA]</scope>
    <source>
        <strain evidence="2">DSM 17132 / JCM 16389 / KACC 11308 / NBRC 106382 / 4M15</strain>
    </source>
</reference>
<keyword evidence="2" id="KW-1185">Reference proteome</keyword>
<dbReference type="RefSeq" id="WP_013409113.1">
    <property type="nucleotide sequence ID" value="NC_014655.1"/>
</dbReference>
<evidence type="ECO:0000313" key="1">
    <source>
        <dbReference type="EMBL" id="ADQ18072.1"/>
    </source>
</evidence>